<keyword evidence="3" id="KW-1185">Reference proteome</keyword>
<name>A0ABX4H6N3_9BACT</name>
<dbReference type="NCBIfam" id="TIGR04313">
    <property type="entry name" value="aro_clust_Mycop"/>
    <property type="match status" value="1"/>
</dbReference>
<dbReference type="EMBL" id="NQMN01000001">
    <property type="protein sequence ID" value="PAF55531.1"/>
    <property type="molecule type" value="Genomic_DNA"/>
</dbReference>
<feature type="signal peptide" evidence="1">
    <location>
        <begin position="1"/>
        <end position="19"/>
    </location>
</feature>
<evidence type="ECO:0000256" key="1">
    <source>
        <dbReference type="SAM" id="SignalP"/>
    </source>
</evidence>
<accession>A0ABX4H6N3</accession>
<dbReference type="RefSeq" id="WP_084232328.1">
    <property type="nucleotide sequence ID" value="NZ_FWXE01000006.1"/>
</dbReference>
<dbReference type="PROSITE" id="PS51257">
    <property type="entry name" value="PROKAR_LIPOPROTEIN"/>
    <property type="match status" value="1"/>
</dbReference>
<dbReference type="InterPro" id="IPR027593">
    <property type="entry name" value="Aro_clust"/>
</dbReference>
<sequence length="342" mass="39907">MNKKFKKFLFSILPLSVFATLVVSSCSVGLDGITIEVQKPIVANQDLTNVSFEWERFLEQPAIQNLLNKIFQDDKLKFTFNSSLNKKIDLKDEDTIDVAKNKYVNYIKNLGEKYLTDLSGWLSIYNIALRNSWQDNFDSDEPEIGIKAADMFDELNTINWLYFLFMFNRFSFIGTSEGIFNDGGQFGRTFSNKVNWFMKPSTNIITEMNEIYAQFKREDEPDNELEFNKYFYLKMANHAVVEIRYKQRLNSENKLVKNFSINPFINVPFKWIIKEIEDFKIKDYALLNVHKNFASDSHEIKISEEHLIKLRNIAELDISLGNNVPYYLSGVNLAKEKEGKNA</sequence>
<evidence type="ECO:0000313" key="3">
    <source>
        <dbReference type="Proteomes" id="UP000217033"/>
    </source>
</evidence>
<dbReference type="Proteomes" id="UP000217033">
    <property type="component" value="Unassembled WGS sequence"/>
</dbReference>
<protein>
    <recommendedName>
        <fullName evidence="4">Lipoprotein</fullName>
    </recommendedName>
</protein>
<comment type="caution">
    <text evidence="2">The sequence shown here is derived from an EMBL/GenBank/DDBJ whole genome shotgun (WGS) entry which is preliminary data.</text>
</comment>
<gene>
    <name evidence="2" type="ORF">CJF60_02540</name>
</gene>
<feature type="chain" id="PRO_5046207944" description="Lipoprotein" evidence="1">
    <location>
        <begin position="20"/>
        <end position="342"/>
    </location>
</feature>
<organism evidence="2 3">
    <name type="scientific">Mycoplasmopsis agassizii</name>
    <dbReference type="NCBI Taxonomy" id="33922"/>
    <lineage>
        <taxon>Bacteria</taxon>
        <taxon>Bacillati</taxon>
        <taxon>Mycoplasmatota</taxon>
        <taxon>Mycoplasmoidales</taxon>
        <taxon>Metamycoplasmataceae</taxon>
        <taxon>Mycoplasmopsis</taxon>
    </lineage>
</organism>
<evidence type="ECO:0000313" key="2">
    <source>
        <dbReference type="EMBL" id="PAF55531.1"/>
    </source>
</evidence>
<proteinExistence type="predicted"/>
<keyword evidence="1" id="KW-0732">Signal</keyword>
<reference evidence="2" key="1">
    <citation type="submission" date="2017-08" db="EMBL/GenBank/DDBJ databases">
        <authorList>
            <person name="Alvarez-Ponce D."/>
            <person name="Weitzman C.L."/>
            <person name="Tillett R.L."/>
            <person name="Sandmeier F.C."/>
            <person name="Tracy C.R."/>
        </authorList>
    </citation>
    <scope>NUCLEOTIDE SEQUENCE [LARGE SCALE GENOMIC DNA]</scope>
    <source>
        <strain evidence="2">PS6</strain>
    </source>
</reference>
<evidence type="ECO:0008006" key="4">
    <source>
        <dbReference type="Google" id="ProtNLM"/>
    </source>
</evidence>